<dbReference type="EMBL" id="BDGG01000004">
    <property type="protein sequence ID" value="GAU97066.1"/>
    <property type="molecule type" value="Genomic_DNA"/>
</dbReference>
<gene>
    <name evidence="1" type="primary">RvY_08425-1</name>
    <name evidence="1" type="synonym">RvY_08425.1</name>
    <name evidence="1" type="ORF">RvY_08425</name>
</gene>
<name>A0A1D1V5Q5_RAMVA</name>
<keyword evidence="2" id="KW-1185">Reference proteome</keyword>
<comment type="caution">
    <text evidence="1">The sequence shown here is derived from an EMBL/GenBank/DDBJ whole genome shotgun (WGS) entry which is preliminary data.</text>
</comment>
<evidence type="ECO:0000313" key="2">
    <source>
        <dbReference type="Proteomes" id="UP000186922"/>
    </source>
</evidence>
<proteinExistence type="predicted"/>
<evidence type="ECO:0000313" key="1">
    <source>
        <dbReference type="EMBL" id="GAU97066.1"/>
    </source>
</evidence>
<protein>
    <submittedName>
        <fullName evidence="1">Uncharacterized protein</fullName>
    </submittedName>
</protein>
<accession>A0A1D1V5Q5</accession>
<dbReference type="AlphaFoldDB" id="A0A1D1V5Q5"/>
<organism evidence="1 2">
    <name type="scientific">Ramazzottius varieornatus</name>
    <name type="common">Water bear</name>
    <name type="synonym">Tardigrade</name>
    <dbReference type="NCBI Taxonomy" id="947166"/>
    <lineage>
        <taxon>Eukaryota</taxon>
        <taxon>Metazoa</taxon>
        <taxon>Ecdysozoa</taxon>
        <taxon>Tardigrada</taxon>
        <taxon>Eutardigrada</taxon>
        <taxon>Parachela</taxon>
        <taxon>Hypsibioidea</taxon>
        <taxon>Ramazzottiidae</taxon>
        <taxon>Ramazzottius</taxon>
    </lineage>
</organism>
<sequence length="52" mass="5907">MAGGATMPASFQYWLPMLQVELPRIVRNTVEPIALMTYYHTMKQSAIPLILI</sequence>
<dbReference type="Proteomes" id="UP000186922">
    <property type="component" value="Unassembled WGS sequence"/>
</dbReference>
<reference evidence="1 2" key="1">
    <citation type="journal article" date="2016" name="Nat. Commun.">
        <title>Extremotolerant tardigrade genome and improved radiotolerance of human cultured cells by tardigrade-unique protein.</title>
        <authorList>
            <person name="Hashimoto T."/>
            <person name="Horikawa D.D."/>
            <person name="Saito Y."/>
            <person name="Kuwahara H."/>
            <person name="Kozuka-Hata H."/>
            <person name="Shin-I T."/>
            <person name="Minakuchi Y."/>
            <person name="Ohishi K."/>
            <person name="Motoyama A."/>
            <person name="Aizu T."/>
            <person name="Enomoto A."/>
            <person name="Kondo K."/>
            <person name="Tanaka S."/>
            <person name="Hara Y."/>
            <person name="Koshikawa S."/>
            <person name="Sagara H."/>
            <person name="Miura T."/>
            <person name="Yokobori S."/>
            <person name="Miyagawa K."/>
            <person name="Suzuki Y."/>
            <person name="Kubo T."/>
            <person name="Oyama M."/>
            <person name="Kohara Y."/>
            <person name="Fujiyama A."/>
            <person name="Arakawa K."/>
            <person name="Katayama T."/>
            <person name="Toyoda A."/>
            <person name="Kunieda T."/>
        </authorList>
    </citation>
    <scope>NUCLEOTIDE SEQUENCE [LARGE SCALE GENOMIC DNA]</scope>
    <source>
        <strain evidence="1 2">YOKOZUNA-1</strain>
    </source>
</reference>